<dbReference type="CDD" id="cd00118">
    <property type="entry name" value="LysM"/>
    <property type="match status" value="2"/>
</dbReference>
<dbReference type="PANTHER" id="PTHR33734">
    <property type="entry name" value="LYSM DOMAIN-CONTAINING GPI-ANCHORED PROTEIN 2"/>
    <property type="match status" value="1"/>
</dbReference>
<feature type="domain" description="LysM" evidence="3">
    <location>
        <begin position="116"/>
        <end position="159"/>
    </location>
</feature>
<dbReference type="STRING" id="1038856.BBI15_06645"/>
<evidence type="ECO:0000259" key="3">
    <source>
        <dbReference type="PROSITE" id="PS51782"/>
    </source>
</evidence>
<dbReference type="Proteomes" id="UP000092650">
    <property type="component" value="Chromosome"/>
</dbReference>
<dbReference type="GO" id="GO:0008932">
    <property type="term" value="F:lytic endotransglycosylase activity"/>
    <property type="evidence" value="ECO:0007669"/>
    <property type="project" value="TreeGrafter"/>
</dbReference>
<organism evidence="4 5">
    <name type="scientific">Planococcus plakortidis</name>
    <dbReference type="NCBI Taxonomy" id="1038856"/>
    <lineage>
        <taxon>Bacteria</taxon>
        <taxon>Bacillati</taxon>
        <taxon>Bacillota</taxon>
        <taxon>Bacilli</taxon>
        <taxon>Bacillales</taxon>
        <taxon>Caryophanaceae</taxon>
        <taxon>Planococcus</taxon>
    </lineage>
</organism>
<dbReference type="InterPro" id="IPR018392">
    <property type="entry name" value="LysM"/>
</dbReference>
<keyword evidence="5" id="KW-1185">Reference proteome</keyword>
<protein>
    <recommendedName>
        <fullName evidence="3">LysM domain-containing protein</fullName>
    </recommendedName>
</protein>
<dbReference type="Pfam" id="PF01476">
    <property type="entry name" value="LysM"/>
    <property type="match status" value="2"/>
</dbReference>
<dbReference type="Gene3D" id="3.10.350.10">
    <property type="entry name" value="LysM domain"/>
    <property type="match status" value="2"/>
</dbReference>
<proteinExistence type="predicted"/>
<dbReference type="AlphaFoldDB" id="A0A1C7E7G3"/>
<feature type="chain" id="PRO_5038661883" description="LysM domain-containing protein" evidence="2">
    <location>
        <begin position="42"/>
        <end position="281"/>
    </location>
</feature>
<gene>
    <name evidence="4" type="ORF">BBI15_06645</name>
</gene>
<evidence type="ECO:0000313" key="5">
    <source>
        <dbReference type="Proteomes" id="UP000092650"/>
    </source>
</evidence>
<accession>A0A1C7E7G3</accession>
<evidence type="ECO:0000256" key="2">
    <source>
        <dbReference type="SAM" id="SignalP"/>
    </source>
</evidence>
<dbReference type="RefSeq" id="WP_068869640.1">
    <property type="nucleotide sequence ID" value="NZ_CP016539.2"/>
</dbReference>
<feature type="domain" description="LysM" evidence="3">
    <location>
        <begin position="56"/>
        <end position="99"/>
    </location>
</feature>
<reference evidence="4" key="1">
    <citation type="submission" date="2016-10" db="EMBL/GenBank/DDBJ databases">
        <authorList>
            <person name="See-Too W.S."/>
        </authorList>
    </citation>
    <scope>NUCLEOTIDE SEQUENCE [LARGE SCALE GENOMIC DNA]</scope>
    <source>
        <strain evidence="4">DSM 23997</strain>
    </source>
</reference>
<keyword evidence="2" id="KW-0732">Signal</keyword>
<dbReference type="SUPFAM" id="SSF54106">
    <property type="entry name" value="LysM domain"/>
    <property type="match status" value="2"/>
</dbReference>
<feature type="signal peptide" evidence="2">
    <location>
        <begin position="1"/>
        <end position="41"/>
    </location>
</feature>
<dbReference type="SMART" id="SM00257">
    <property type="entry name" value="LysM"/>
    <property type="match status" value="3"/>
</dbReference>
<dbReference type="PANTHER" id="PTHR33734:SF22">
    <property type="entry name" value="MEMBRANE-BOUND LYTIC MUREIN TRANSGLYCOSYLASE D"/>
    <property type="match status" value="1"/>
</dbReference>
<dbReference type="PROSITE" id="PS51782">
    <property type="entry name" value="LYSM"/>
    <property type="match status" value="2"/>
</dbReference>
<feature type="region of interest" description="Disordered" evidence="1">
    <location>
        <begin position="1"/>
        <end position="21"/>
    </location>
</feature>
<sequence>MTEFHLKPVPPAKKKELQTPKGKKRLSKVLLSFALVSSAAAAGPVMSPSAATEVASYYIVQKGDTFYSIAKKYGLVVEQLMAANFTTSTKIIVGQKLAIPHKTQAWSGNQEDLNARNYRVVKGDTLYSISKRTGVSIDSIKKMNNLTSDLIMIGQVLTLYPDVGVIHKTSATYYVKSGDTKYTLRNKFGKTVTLPSGELQVLQPLKISGEVLEITTEEPFGLADGRVIEVKVGNDYYAVNLYQGNAPIQHLADRNDLRLTFTVVRVGERYEMVSYAVQELE</sequence>
<name>A0A1C7E7G3_9BACL</name>
<dbReference type="KEGG" id="ppla:BBI15_06645"/>
<dbReference type="InterPro" id="IPR036779">
    <property type="entry name" value="LysM_dom_sf"/>
</dbReference>
<dbReference type="EMBL" id="CP016539">
    <property type="protein sequence ID" value="ANU19914.1"/>
    <property type="molecule type" value="Genomic_DNA"/>
</dbReference>
<dbReference type="OrthoDB" id="308800at2"/>
<evidence type="ECO:0000313" key="4">
    <source>
        <dbReference type="EMBL" id="ANU19914.1"/>
    </source>
</evidence>
<evidence type="ECO:0000256" key="1">
    <source>
        <dbReference type="SAM" id="MobiDB-lite"/>
    </source>
</evidence>